<dbReference type="InterPro" id="IPR023393">
    <property type="entry name" value="START-like_dom_sf"/>
</dbReference>
<dbReference type="Gene3D" id="3.30.530.20">
    <property type="match status" value="1"/>
</dbReference>
<gene>
    <name evidence="1" type="ORF">J2Z77_003088</name>
</gene>
<reference evidence="1 2" key="1">
    <citation type="submission" date="2021-03" db="EMBL/GenBank/DDBJ databases">
        <title>Genomic Encyclopedia of Type Strains, Phase IV (KMG-IV): sequencing the most valuable type-strain genomes for metagenomic binning, comparative biology and taxonomic classification.</title>
        <authorList>
            <person name="Goeker M."/>
        </authorList>
    </citation>
    <scope>NUCLEOTIDE SEQUENCE [LARGE SCALE GENOMIC DNA]</scope>
    <source>
        <strain evidence="1 2">DSM 40526</strain>
    </source>
</reference>
<proteinExistence type="predicted"/>
<sequence>MHTTIDTTAPVVVRLSTAIDAPPATVWELHTDIDNWAAWNDGVDRARLDGPLEVGSRFTWLTHGLRITSTLLELVPGQRIVWGGTVDGILGIHVWTFEASGAGAGVTVHTEESWSGDPVDAAVDELTIALRSSLQSWLDSLKARAEQTA</sequence>
<dbReference type="InterPro" id="IPR019587">
    <property type="entry name" value="Polyketide_cyclase/dehydratase"/>
</dbReference>
<accession>A0ABS4L5B1</accession>
<dbReference type="RefSeq" id="WP_189967229.1">
    <property type="nucleotide sequence ID" value="NZ_BMVL01000003.1"/>
</dbReference>
<dbReference type="EMBL" id="JAGGLQ010000004">
    <property type="protein sequence ID" value="MBP2037288.1"/>
    <property type="molecule type" value="Genomic_DNA"/>
</dbReference>
<dbReference type="Proteomes" id="UP001519310">
    <property type="component" value="Unassembled WGS sequence"/>
</dbReference>
<name>A0ABS4L5B1_STRAV</name>
<evidence type="ECO:0000313" key="2">
    <source>
        <dbReference type="Proteomes" id="UP001519310"/>
    </source>
</evidence>
<protein>
    <submittedName>
        <fullName evidence="1">Uncharacterized protein YndB with AHSA1/START domain</fullName>
    </submittedName>
</protein>
<evidence type="ECO:0000313" key="1">
    <source>
        <dbReference type="EMBL" id="MBP2037288.1"/>
    </source>
</evidence>
<organism evidence="1 2">
    <name type="scientific">Streptomyces avidinii</name>
    <dbReference type="NCBI Taxonomy" id="1895"/>
    <lineage>
        <taxon>Bacteria</taxon>
        <taxon>Bacillati</taxon>
        <taxon>Actinomycetota</taxon>
        <taxon>Actinomycetes</taxon>
        <taxon>Kitasatosporales</taxon>
        <taxon>Streptomycetaceae</taxon>
        <taxon>Streptomyces</taxon>
    </lineage>
</organism>
<keyword evidence="2" id="KW-1185">Reference proteome</keyword>
<comment type="caution">
    <text evidence="1">The sequence shown here is derived from an EMBL/GenBank/DDBJ whole genome shotgun (WGS) entry which is preliminary data.</text>
</comment>
<dbReference type="Pfam" id="PF10604">
    <property type="entry name" value="Polyketide_cyc2"/>
    <property type="match status" value="1"/>
</dbReference>
<dbReference type="SUPFAM" id="SSF55961">
    <property type="entry name" value="Bet v1-like"/>
    <property type="match status" value="1"/>
</dbReference>